<accession>A0AAD4LWP9</accession>
<proteinExistence type="predicted"/>
<protein>
    <submittedName>
        <fullName evidence="1">Uncharacterized protein</fullName>
    </submittedName>
</protein>
<name>A0AAD4LWP9_9AGAM</name>
<reference evidence="1" key="1">
    <citation type="journal article" date="2022" name="New Phytol.">
        <title>Evolutionary transition to the ectomycorrhizal habit in the genomes of a hyperdiverse lineage of mushroom-forming fungi.</title>
        <authorList>
            <person name="Looney B."/>
            <person name="Miyauchi S."/>
            <person name="Morin E."/>
            <person name="Drula E."/>
            <person name="Courty P.E."/>
            <person name="Kohler A."/>
            <person name="Kuo A."/>
            <person name="LaButti K."/>
            <person name="Pangilinan J."/>
            <person name="Lipzen A."/>
            <person name="Riley R."/>
            <person name="Andreopoulos W."/>
            <person name="He G."/>
            <person name="Johnson J."/>
            <person name="Nolan M."/>
            <person name="Tritt A."/>
            <person name="Barry K.W."/>
            <person name="Grigoriev I.V."/>
            <person name="Nagy L.G."/>
            <person name="Hibbett D."/>
            <person name="Henrissat B."/>
            <person name="Matheny P.B."/>
            <person name="Labbe J."/>
            <person name="Martin F.M."/>
        </authorList>
    </citation>
    <scope>NUCLEOTIDE SEQUENCE</scope>
    <source>
        <strain evidence="1">BPL690</strain>
    </source>
</reference>
<comment type="caution">
    <text evidence="1">The sequence shown here is derived from an EMBL/GenBank/DDBJ whole genome shotgun (WGS) entry which is preliminary data.</text>
</comment>
<keyword evidence="2" id="KW-1185">Reference proteome</keyword>
<sequence length="61" mass="6383">MISIEFGSLLFGVRLSGSASASICFGGGTTGSDSRLLGLWIITFLPVFVSDFGPHIHPIIS</sequence>
<dbReference type="EMBL" id="WTXG01000124">
    <property type="protein sequence ID" value="KAI0292346.1"/>
    <property type="molecule type" value="Genomic_DNA"/>
</dbReference>
<dbReference type="AlphaFoldDB" id="A0AAD4LWP9"/>
<evidence type="ECO:0000313" key="2">
    <source>
        <dbReference type="Proteomes" id="UP001203297"/>
    </source>
</evidence>
<dbReference type="Proteomes" id="UP001203297">
    <property type="component" value="Unassembled WGS sequence"/>
</dbReference>
<gene>
    <name evidence="1" type="ORF">B0F90DRAFT_1770752</name>
</gene>
<evidence type="ECO:0000313" key="1">
    <source>
        <dbReference type="EMBL" id="KAI0292346.1"/>
    </source>
</evidence>
<organism evidence="1 2">
    <name type="scientific">Multifurca ochricompacta</name>
    <dbReference type="NCBI Taxonomy" id="376703"/>
    <lineage>
        <taxon>Eukaryota</taxon>
        <taxon>Fungi</taxon>
        <taxon>Dikarya</taxon>
        <taxon>Basidiomycota</taxon>
        <taxon>Agaricomycotina</taxon>
        <taxon>Agaricomycetes</taxon>
        <taxon>Russulales</taxon>
        <taxon>Russulaceae</taxon>
        <taxon>Multifurca</taxon>
    </lineage>
</organism>